<feature type="domain" description="YetF C-terminal" evidence="8">
    <location>
        <begin position="90"/>
        <end position="156"/>
    </location>
</feature>
<accession>A0A150PK60</accession>
<evidence type="ECO:0000313" key="9">
    <source>
        <dbReference type="EMBL" id="KYF56065.1"/>
    </source>
</evidence>
<comment type="subcellular location">
    <subcellularLocation>
        <location evidence="1">Cell membrane</location>
        <topology evidence="1">Multi-pass membrane protein</topology>
    </subcellularLocation>
</comment>
<evidence type="ECO:0000256" key="3">
    <source>
        <dbReference type="ARBA" id="ARBA00022475"/>
    </source>
</evidence>
<name>A0A150PK60_SORCE</name>
<evidence type="ECO:0000256" key="1">
    <source>
        <dbReference type="ARBA" id="ARBA00004651"/>
    </source>
</evidence>
<comment type="caution">
    <text evidence="9">The sequence shown here is derived from an EMBL/GenBank/DDBJ whole genome shotgun (WGS) entry which is preliminary data.</text>
</comment>
<feature type="transmembrane region" description="Helical" evidence="7">
    <location>
        <begin position="45"/>
        <end position="63"/>
    </location>
</feature>
<dbReference type="Proteomes" id="UP000075604">
    <property type="component" value="Unassembled WGS sequence"/>
</dbReference>
<keyword evidence="4 7" id="KW-0812">Transmembrane</keyword>
<dbReference type="Gene3D" id="3.30.240.20">
    <property type="entry name" value="bsu07140 like domains"/>
    <property type="match status" value="1"/>
</dbReference>
<proteinExistence type="inferred from homology"/>
<gene>
    <name evidence="9" type="ORF">BE04_46005</name>
</gene>
<evidence type="ECO:0000256" key="2">
    <source>
        <dbReference type="ARBA" id="ARBA00006448"/>
    </source>
</evidence>
<sequence>MEGFFGLSKPLWQIALRTTLVYLALVILIRVIPKRRTGHLSPNDMLALILIGGMAADGIMGGSTSPADVLLMIALIVLWGYVLDFLEFRVPFLRRYLRDTQTVLVRDGRPQWRNMRREMVTEEELQAALRRQGITDIATVRSACLEADGEISVVKGQGVQGGEP</sequence>
<dbReference type="AlphaFoldDB" id="A0A150PK60"/>
<comment type="similarity">
    <text evidence="2">Belongs to the UPF0702 family.</text>
</comment>
<evidence type="ECO:0000256" key="5">
    <source>
        <dbReference type="ARBA" id="ARBA00022989"/>
    </source>
</evidence>
<evidence type="ECO:0000313" key="10">
    <source>
        <dbReference type="Proteomes" id="UP000075604"/>
    </source>
</evidence>
<evidence type="ECO:0000259" key="8">
    <source>
        <dbReference type="Pfam" id="PF04239"/>
    </source>
</evidence>
<feature type="transmembrane region" description="Helical" evidence="7">
    <location>
        <begin position="12"/>
        <end position="33"/>
    </location>
</feature>
<dbReference type="PANTHER" id="PTHR34582">
    <property type="entry name" value="UPF0702 TRANSMEMBRANE PROTEIN YCAP"/>
    <property type="match status" value="1"/>
</dbReference>
<protein>
    <recommendedName>
        <fullName evidence="8">YetF C-terminal domain-containing protein</fullName>
    </recommendedName>
</protein>
<reference evidence="9 10" key="1">
    <citation type="submission" date="2014-02" db="EMBL/GenBank/DDBJ databases">
        <title>The small core and large imbalanced accessory genome model reveals a collaborative survival strategy of Sorangium cellulosum strains in nature.</title>
        <authorList>
            <person name="Han K."/>
            <person name="Peng R."/>
            <person name="Blom J."/>
            <person name="Li Y.-Z."/>
        </authorList>
    </citation>
    <scope>NUCLEOTIDE SEQUENCE [LARGE SCALE GENOMIC DNA]</scope>
    <source>
        <strain evidence="9 10">So0157-18</strain>
    </source>
</reference>
<dbReference type="GO" id="GO:0005886">
    <property type="term" value="C:plasma membrane"/>
    <property type="evidence" value="ECO:0007669"/>
    <property type="project" value="UniProtKB-SubCell"/>
</dbReference>
<evidence type="ECO:0000256" key="6">
    <source>
        <dbReference type="ARBA" id="ARBA00023136"/>
    </source>
</evidence>
<dbReference type="InterPro" id="IPR023090">
    <property type="entry name" value="UPF0702_alpha/beta_dom_sf"/>
</dbReference>
<evidence type="ECO:0000256" key="4">
    <source>
        <dbReference type="ARBA" id="ARBA00022692"/>
    </source>
</evidence>
<keyword evidence="6 7" id="KW-0472">Membrane</keyword>
<keyword evidence="3" id="KW-1003">Cell membrane</keyword>
<dbReference type="EMBL" id="JELX01002248">
    <property type="protein sequence ID" value="KYF56065.1"/>
    <property type="molecule type" value="Genomic_DNA"/>
</dbReference>
<keyword evidence="5 7" id="KW-1133">Transmembrane helix</keyword>
<evidence type="ECO:0000256" key="7">
    <source>
        <dbReference type="SAM" id="Phobius"/>
    </source>
</evidence>
<dbReference type="PANTHER" id="PTHR34582:SF6">
    <property type="entry name" value="UPF0702 TRANSMEMBRANE PROTEIN YCAP"/>
    <property type="match status" value="1"/>
</dbReference>
<organism evidence="9 10">
    <name type="scientific">Sorangium cellulosum</name>
    <name type="common">Polyangium cellulosum</name>
    <dbReference type="NCBI Taxonomy" id="56"/>
    <lineage>
        <taxon>Bacteria</taxon>
        <taxon>Pseudomonadati</taxon>
        <taxon>Myxococcota</taxon>
        <taxon>Polyangia</taxon>
        <taxon>Polyangiales</taxon>
        <taxon>Polyangiaceae</taxon>
        <taxon>Sorangium</taxon>
    </lineage>
</organism>
<feature type="transmembrane region" description="Helical" evidence="7">
    <location>
        <begin position="69"/>
        <end position="88"/>
    </location>
</feature>
<dbReference type="Pfam" id="PF04239">
    <property type="entry name" value="DUF421"/>
    <property type="match status" value="1"/>
</dbReference>
<dbReference type="InterPro" id="IPR007353">
    <property type="entry name" value="DUF421"/>
</dbReference>